<sequence length="200" mass="21761">MFPLVSIADDSSALKLEPYVDSDYNFKFSVPSSFTTTQQKLSGRRKGVFFTDENSKDGFGNIDTLGFIAYTPMRDDFTSLSSFGSVDEVGQSTILPKSELAGNPEDSKMLSAVSKNNAYFFDYVAKPIVPTDPGSSAAKSGQMTKELEPVHFRTIFTLLPSKDANVAGLTLVTITFQTTEAKYSGLKSSFDEIISSYGKA</sequence>
<keyword evidence="3" id="KW-1185">Reference proteome</keyword>
<organism evidence="2 3">
    <name type="scientific">Skeletonema marinoi</name>
    <dbReference type="NCBI Taxonomy" id="267567"/>
    <lineage>
        <taxon>Eukaryota</taxon>
        <taxon>Sar</taxon>
        <taxon>Stramenopiles</taxon>
        <taxon>Ochrophyta</taxon>
        <taxon>Bacillariophyta</taxon>
        <taxon>Coscinodiscophyceae</taxon>
        <taxon>Thalassiosirophycidae</taxon>
        <taxon>Thalassiosirales</taxon>
        <taxon>Skeletonemataceae</taxon>
        <taxon>Skeletonema</taxon>
        <taxon>Skeletonema marinoi-dohrnii complex</taxon>
    </lineage>
</organism>
<feature type="domain" description="PsbP C-terminal" evidence="1">
    <location>
        <begin position="16"/>
        <end position="125"/>
    </location>
</feature>
<dbReference type="GO" id="GO:0009523">
    <property type="term" value="C:photosystem II"/>
    <property type="evidence" value="ECO:0007669"/>
    <property type="project" value="InterPro"/>
</dbReference>
<proteinExistence type="predicted"/>
<reference evidence="2" key="1">
    <citation type="submission" date="2023-06" db="EMBL/GenBank/DDBJ databases">
        <title>Survivors Of The Sea: Transcriptome response of Skeletonema marinoi to long-term dormancy.</title>
        <authorList>
            <person name="Pinder M.I.M."/>
            <person name="Kourtchenko O."/>
            <person name="Robertson E.K."/>
            <person name="Larsson T."/>
            <person name="Maumus F."/>
            <person name="Osuna-Cruz C.M."/>
            <person name="Vancaester E."/>
            <person name="Stenow R."/>
            <person name="Vandepoele K."/>
            <person name="Ploug H."/>
            <person name="Bruchert V."/>
            <person name="Godhe A."/>
            <person name="Topel M."/>
        </authorList>
    </citation>
    <scope>NUCLEOTIDE SEQUENCE</scope>
    <source>
        <strain evidence="2">R05AC</strain>
    </source>
</reference>
<dbReference type="AlphaFoldDB" id="A0AAD8Y5Y2"/>
<dbReference type="Gene3D" id="3.40.1000.10">
    <property type="entry name" value="Mog1/PsbP, alpha/beta/alpha sandwich"/>
    <property type="match status" value="1"/>
</dbReference>
<dbReference type="GO" id="GO:0019898">
    <property type="term" value="C:extrinsic component of membrane"/>
    <property type="evidence" value="ECO:0007669"/>
    <property type="project" value="InterPro"/>
</dbReference>
<evidence type="ECO:0000259" key="1">
    <source>
        <dbReference type="Pfam" id="PF01789"/>
    </source>
</evidence>
<dbReference type="InterPro" id="IPR002683">
    <property type="entry name" value="PsbP_C"/>
</dbReference>
<comment type="caution">
    <text evidence="2">The sequence shown here is derived from an EMBL/GenBank/DDBJ whole genome shotgun (WGS) entry which is preliminary data.</text>
</comment>
<evidence type="ECO:0000313" key="3">
    <source>
        <dbReference type="Proteomes" id="UP001224775"/>
    </source>
</evidence>
<dbReference type="GO" id="GO:0015979">
    <property type="term" value="P:photosynthesis"/>
    <property type="evidence" value="ECO:0007669"/>
    <property type="project" value="InterPro"/>
</dbReference>
<gene>
    <name evidence="2" type="ORF">QTG54_009401</name>
</gene>
<dbReference type="Pfam" id="PF01789">
    <property type="entry name" value="PsbP"/>
    <property type="match status" value="1"/>
</dbReference>
<evidence type="ECO:0000313" key="2">
    <source>
        <dbReference type="EMBL" id="KAK1739642.1"/>
    </source>
</evidence>
<accession>A0AAD8Y5Y2</accession>
<dbReference type="GO" id="GO:0005509">
    <property type="term" value="F:calcium ion binding"/>
    <property type="evidence" value="ECO:0007669"/>
    <property type="project" value="InterPro"/>
</dbReference>
<name>A0AAD8Y5Y2_9STRA</name>
<dbReference type="Proteomes" id="UP001224775">
    <property type="component" value="Unassembled WGS sequence"/>
</dbReference>
<dbReference type="EMBL" id="JATAAI010000017">
    <property type="protein sequence ID" value="KAK1739642.1"/>
    <property type="molecule type" value="Genomic_DNA"/>
</dbReference>
<protein>
    <recommendedName>
        <fullName evidence="1">PsbP C-terminal domain-containing protein</fullName>
    </recommendedName>
</protein>